<evidence type="ECO:0008006" key="4">
    <source>
        <dbReference type="Google" id="ProtNLM"/>
    </source>
</evidence>
<feature type="transmembrane region" description="Helical" evidence="1">
    <location>
        <begin position="144"/>
        <end position="163"/>
    </location>
</feature>
<keyword evidence="1" id="KW-0812">Transmembrane</keyword>
<feature type="transmembrane region" description="Helical" evidence="1">
    <location>
        <begin position="16"/>
        <end position="34"/>
    </location>
</feature>
<gene>
    <name evidence="2" type="ORF">GCM10011529_05390</name>
</gene>
<accession>A0A916ZL58</accession>
<feature type="transmembrane region" description="Helical" evidence="1">
    <location>
        <begin position="120"/>
        <end position="137"/>
    </location>
</feature>
<dbReference type="InterPro" id="IPR049713">
    <property type="entry name" value="Pr6Pr-like"/>
</dbReference>
<dbReference type="EMBL" id="BMJM01000001">
    <property type="protein sequence ID" value="GGE01927.1"/>
    <property type="molecule type" value="Genomic_DNA"/>
</dbReference>
<dbReference type="Proteomes" id="UP000635071">
    <property type="component" value="Unassembled WGS sequence"/>
</dbReference>
<feature type="transmembrane region" description="Helical" evidence="1">
    <location>
        <begin position="183"/>
        <end position="207"/>
    </location>
</feature>
<keyword evidence="1" id="KW-0472">Membrane</keyword>
<feature type="transmembrane region" description="Helical" evidence="1">
    <location>
        <begin position="87"/>
        <end position="108"/>
    </location>
</feature>
<name>A0A916ZL58_9SPHN</name>
<evidence type="ECO:0000313" key="3">
    <source>
        <dbReference type="Proteomes" id="UP000635071"/>
    </source>
</evidence>
<evidence type="ECO:0000256" key="1">
    <source>
        <dbReference type="SAM" id="Phobius"/>
    </source>
</evidence>
<organism evidence="2 3">
    <name type="scientific">Sandarakinorhabdus glacialis</name>
    <dbReference type="NCBI Taxonomy" id="1614636"/>
    <lineage>
        <taxon>Bacteria</taxon>
        <taxon>Pseudomonadati</taxon>
        <taxon>Pseudomonadota</taxon>
        <taxon>Alphaproteobacteria</taxon>
        <taxon>Sphingomonadales</taxon>
        <taxon>Sphingosinicellaceae</taxon>
        <taxon>Sandarakinorhabdus</taxon>
    </lineage>
</organism>
<feature type="transmembrane region" description="Helical" evidence="1">
    <location>
        <begin position="54"/>
        <end position="75"/>
    </location>
</feature>
<evidence type="ECO:0000313" key="2">
    <source>
        <dbReference type="EMBL" id="GGE01927.1"/>
    </source>
</evidence>
<comment type="caution">
    <text evidence="2">The sequence shown here is derived from an EMBL/GenBank/DDBJ whole genome shotgun (WGS) entry which is preliminary data.</text>
</comment>
<sequence>MNDSLDAGRAARLRRVAGMIAAIAWFAVAGQFTVSAGRAAGLGEPLWTVPVNLLGFFTIWANILVALVTMFAPFGWGGLLGRPAARLAVFVYIVVVGLIYNILLVGLYPLAGFGLFVDTLLHRVVPVLYALWWLVLVPRGSVGWATLLPGLVVPTLYAFVAMGKGAATGRYPYPFLDIGVHGIGGVMINIGGLVALFAGLMAVAIAWDRRAAPRAAA</sequence>
<reference evidence="2" key="1">
    <citation type="journal article" date="2014" name="Int. J. Syst. Evol. Microbiol.">
        <title>Complete genome sequence of Corynebacterium casei LMG S-19264T (=DSM 44701T), isolated from a smear-ripened cheese.</title>
        <authorList>
            <consortium name="US DOE Joint Genome Institute (JGI-PGF)"/>
            <person name="Walter F."/>
            <person name="Albersmeier A."/>
            <person name="Kalinowski J."/>
            <person name="Ruckert C."/>
        </authorList>
    </citation>
    <scope>NUCLEOTIDE SEQUENCE</scope>
    <source>
        <strain evidence="2">CGMCC 1.15519</strain>
    </source>
</reference>
<reference evidence="2" key="2">
    <citation type="submission" date="2020-09" db="EMBL/GenBank/DDBJ databases">
        <authorList>
            <person name="Sun Q."/>
            <person name="Zhou Y."/>
        </authorList>
    </citation>
    <scope>NUCLEOTIDE SEQUENCE</scope>
    <source>
        <strain evidence="2">CGMCC 1.15519</strain>
    </source>
</reference>
<proteinExistence type="predicted"/>
<dbReference type="AlphaFoldDB" id="A0A916ZL58"/>
<dbReference type="NCBIfam" id="NF038065">
    <property type="entry name" value="Pr6Pr"/>
    <property type="match status" value="1"/>
</dbReference>
<protein>
    <recommendedName>
        <fullName evidence="4">Pr6Pr family membrane protein</fullName>
    </recommendedName>
</protein>
<keyword evidence="3" id="KW-1185">Reference proteome</keyword>
<keyword evidence="1" id="KW-1133">Transmembrane helix</keyword>
<dbReference type="RefSeq" id="WP_188761355.1">
    <property type="nucleotide sequence ID" value="NZ_BMJM01000001.1"/>
</dbReference>